<name>A0A9D1F317_9FIRM</name>
<keyword evidence="3 4" id="KW-0413">Isomerase</keyword>
<evidence type="ECO:0000256" key="5">
    <source>
        <dbReference type="PIRSR" id="PIRSR600821-50"/>
    </source>
</evidence>
<feature type="domain" description="Alanine racemase C-terminal" evidence="7">
    <location>
        <begin position="271"/>
        <end position="403"/>
    </location>
</feature>
<dbReference type="CDD" id="cd00430">
    <property type="entry name" value="PLPDE_III_AR"/>
    <property type="match status" value="1"/>
</dbReference>
<feature type="binding site" evidence="4 6">
    <location>
        <position position="342"/>
    </location>
    <ligand>
        <name>substrate</name>
    </ligand>
</feature>
<reference evidence="8" key="1">
    <citation type="submission" date="2020-10" db="EMBL/GenBank/DDBJ databases">
        <authorList>
            <person name="Gilroy R."/>
        </authorList>
    </citation>
    <scope>NUCLEOTIDE SEQUENCE</scope>
    <source>
        <strain evidence="8">CHK178-757</strain>
    </source>
</reference>
<dbReference type="AlphaFoldDB" id="A0A9D1F317"/>
<comment type="cofactor">
    <cofactor evidence="1 4 5">
        <name>pyridoxal 5'-phosphate</name>
        <dbReference type="ChEBI" id="CHEBI:597326"/>
    </cofactor>
</comment>
<sequence>MNNRHLTALSTSRAWAEISADALIHNARLFSPESRNGIMAVVKANAYGHGAVPVGRILSRAGVRHFCVATLAEGMELRCAGISGEILILGYTPPMLAGQIRDYNLTQTVIDQEHGRMLEKYAGEGPINVHIAVDTGMHRLGISWETPEKIADLFHLSHLHVTGVFSHLCAADSPEMDDHRFTLAQFNRFDQVIAYLHRHGFKNFKTHIQSSYGVLNYSQFQYDYSRIGIALYGVYSSPQKDICGQTRPETDHQSRAVTKSSAPKDFHLIPAMTIKARIARILHLNAGDTLGYGRAYTAPSQMKIAVISIGYADGIPRNLDENASGYVLINGQKAPIIGRICMDQLFADVTHIAQAQPGMETVILGTDPVSGQHIDAAQFAHTCHTISNEILSRLGNRLERIYV</sequence>
<organism evidence="8 9">
    <name type="scientific">Candidatus Scybalocola faecigallinarum</name>
    <dbReference type="NCBI Taxonomy" id="2840941"/>
    <lineage>
        <taxon>Bacteria</taxon>
        <taxon>Bacillati</taxon>
        <taxon>Bacillota</taxon>
        <taxon>Clostridia</taxon>
        <taxon>Lachnospirales</taxon>
        <taxon>Lachnospiraceae</taxon>
        <taxon>Lachnospiraceae incertae sedis</taxon>
        <taxon>Candidatus Scybalocola (ex Gilroy et al. 2021)</taxon>
    </lineage>
</organism>
<comment type="caution">
    <text evidence="8">The sequence shown here is derived from an EMBL/GenBank/DDBJ whole genome shotgun (WGS) entry which is preliminary data.</text>
</comment>
<evidence type="ECO:0000256" key="1">
    <source>
        <dbReference type="ARBA" id="ARBA00001933"/>
    </source>
</evidence>
<dbReference type="PROSITE" id="PS00395">
    <property type="entry name" value="ALANINE_RACEMASE"/>
    <property type="match status" value="1"/>
</dbReference>
<dbReference type="HAMAP" id="MF_01201">
    <property type="entry name" value="Ala_racemase"/>
    <property type="match status" value="1"/>
</dbReference>
<dbReference type="FunFam" id="3.20.20.10:FF:000002">
    <property type="entry name" value="Alanine racemase"/>
    <property type="match status" value="1"/>
</dbReference>
<comment type="function">
    <text evidence="4">Catalyzes the interconversion of L-alanine and D-alanine. May also act on other amino acids.</text>
</comment>
<proteinExistence type="inferred from homology"/>
<feature type="binding site" evidence="4 6">
    <location>
        <position position="139"/>
    </location>
    <ligand>
        <name>substrate</name>
    </ligand>
</feature>
<reference evidence="8" key="2">
    <citation type="journal article" date="2021" name="PeerJ">
        <title>Extensive microbial diversity within the chicken gut microbiome revealed by metagenomics and culture.</title>
        <authorList>
            <person name="Gilroy R."/>
            <person name="Ravi A."/>
            <person name="Getino M."/>
            <person name="Pursley I."/>
            <person name="Horton D.L."/>
            <person name="Alikhan N.F."/>
            <person name="Baker D."/>
            <person name="Gharbi K."/>
            <person name="Hall N."/>
            <person name="Watson M."/>
            <person name="Adriaenssens E.M."/>
            <person name="Foster-Nyarko E."/>
            <person name="Jarju S."/>
            <person name="Secka A."/>
            <person name="Antonio M."/>
            <person name="Oren A."/>
            <person name="Chaudhuri R.R."/>
            <person name="La Ragione R."/>
            <person name="Hildebrand F."/>
            <person name="Pallen M.J."/>
        </authorList>
    </citation>
    <scope>NUCLEOTIDE SEQUENCE</scope>
    <source>
        <strain evidence="8">CHK178-757</strain>
    </source>
</reference>
<comment type="pathway">
    <text evidence="4">Amino-acid biosynthesis; D-alanine biosynthesis; D-alanine from L-alanine: step 1/1.</text>
</comment>
<feature type="active site" description="Proton acceptor; specific for D-alanine" evidence="4">
    <location>
        <position position="43"/>
    </location>
</feature>
<dbReference type="Pfam" id="PF00842">
    <property type="entry name" value="Ala_racemase_C"/>
    <property type="match status" value="1"/>
</dbReference>
<accession>A0A9D1F317</accession>
<evidence type="ECO:0000256" key="2">
    <source>
        <dbReference type="ARBA" id="ARBA00022898"/>
    </source>
</evidence>
<evidence type="ECO:0000256" key="6">
    <source>
        <dbReference type="PIRSR" id="PIRSR600821-52"/>
    </source>
</evidence>
<feature type="active site" description="Proton acceptor; specific for L-alanine" evidence="4">
    <location>
        <position position="292"/>
    </location>
</feature>
<evidence type="ECO:0000313" key="9">
    <source>
        <dbReference type="Proteomes" id="UP000823927"/>
    </source>
</evidence>
<dbReference type="NCBIfam" id="NF033131">
    <property type="entry name" value="vanT-G-Cterm"/>
    <property type="match status" value="1"/>
</dbReference>
<dbReference type="GO" id="GO:0030632">
    <property type="term" value="P:D-alanine biosynthetic process"/>
    <property type="evidence" value="ECO:0007669"/>
    <property type="project" value="UniProtKB-UniRule"/>
</dbReference>
<evidence type="ECO:0000259" key="7">
    <source>
        <dbReference type="SMART" id="SM01005"/>
    </source>
</evidence>
<dbReference type="SMART" id="SM01005">
    <property type="entry name" value="Ala_racemase_C"/>
    <property type="match status" value="1"/>
</dbReference>
<dbReference type="InterPro" id="IPR009006">
    <property type="entry name" value="Ala_racemase/Decarboxylase_C"/>
</dbReference>
<dbReference type="Proteomes" id="UP000823927">
    <property type="component" value="Unassembled WGS sequence"/>
</dbReference>
<dbReference type="PRINTS" id="PR00992">
    <property type="entry name" value="ALARACEMASE"/>
</dbReference>
<evidence type="ECO:0000256" key="4">
    <source>
        <dbReference type="HAMAP-Rule" id="MF_01201"/>
    </source>
</evidence>
<comment type="catalytic activity">
    <reaction evidence="4">
        <text>L-alanine = D-alanine</text>
        <dbReference type="Rhea" id="RHEA:20249"/>
        <dbReference type="ChEBI" id="CHEBI:57416"/>
        <dbReference type="ChEBI" id="CHEBI:57972"/>
        <dbReference type="EC" id="5.1.1.1"/>
    </reaction>
</comment>
<dbReference type="InterPro" id="IPR020622">
    <property type="entry name" value="Ala_racemase_pyridoxalP-BS"/>
</dbReference>
<dbReference type="EMBL" id="DVIT01000004">
    <property type="protein sequence ID" value="HIS46117.1"/>
    <property type="molecule type" value="Genomic_DNA"/>
</dbReference>
<dbReference type="GO" id="GO:0005829">
    <property type="term" value="C:cytosol"/>
    <property type="evidence" value="ECO:0007669"/>
    <property type="project" value="TreeGrafter"/>
</dbReference>
<dbReference type="InterPro" id="IPR001608">
    <property type="entry name" value="Ala_racemase_N"/>
</dbReference>
<dbReference type="EC" id="5.1.1.1" evidence="4"/>
<dbReference type="InterPro" id="IPR029066">
    <property type="entry name" value="PLP-binding_barrel"/>
</dbReference>
<dbReference type="GO" id="GO:0030170">
    <property type="term" value="F:pyridoxal phosphate binding"/>
    <property type="evidence" value="ECO:0007669"/>
    <property type="project" value="UniProtKB-UniRule"/>
</dbReference>
<dbReference type="InterPro" id="IPR011079">
    <property type="entry name" value="Ala_racemase_C"/>
</dbReference>
<protein>
    <recommendedName>
        <fullName evidence="4">Alanine racemase</fullName>
        <ecNumber evidence="4">5.1.1.1</ecNumber>
    </recommendedName>
</protein>
<dbReference type="SUPFAM" id="SSF50621">
    <property type="entry name" value="Alanine racemase C-terminal domain-like"/>
    <property type="match status" value="1"/>
</dbReference>
<dbReference type="Gene3D" id="2.40.37.10">
    <property type="entry name" value="Lyase, Ornithine Decarboxylase, Chain A, domain 1"/>
    <property type="match status" value="1"/>
</dbReference>
<dbReference type="PANTHER" id="PTHR30511:SF0">
    <property type="entry name" value="ALANINE RACEMASE, CATABOLIC-RELATED"/>
    <property type="match status" value="1"/>
</dbReference>
<dbReference type="GO" id="GO:0008784">
    <property type="term" value="F:alanine racemase activity"/>
    <property type="evidence" value="ECO:0007669"/>
    <property type="project" value="UniProtKB-UniRule"/>
</dbReference>
<dbReference type="InterPro" id="IPR000821">
    <property type="entry name" value="Ala_racemase"/>
</dbReference>
<gene>
    <name evidence="8" type="primary">vanT</name>
    <name evidence="8" type="ORF">IAB46_00910</name>
</gene>
<dbReference type="NCBIfam" id="TIGR00492">
    <property type="entry name" value="alr"/>
    <property type="match status" value="1"/>
</dbReference>
<evidence type="ECO:0000256" key="3">
    <source>
        <dbReference type="ARBA" id="ARBA00023235"/>
    </source>
</evidence>
<comment type="similarity">
    <text evidence="4">Belongs to the alanine racemase family.</text>
</comment>
<feature type="modified residue" description="N6-(pyridoxal phosphate)lysine" evidence="4 5">
    <location>
        <position position="43"/>
    </location>
</feature>
<dbReference type="PANTHER" id="PTHR30511">
    <property type="entry name" value="ALANINE RACEMASE"/>
    <property type="match status" value="1"/>
</dbReference>
<dbReference type="SUPFAM" id="SSF51419">
    <property type="entry name" value="PLP-binding barrel"/>
    <property type="match status" value="1"/>
</dbReference>
<dbReference type="Pfam" id="PF01168">
    <property type="entry name" value="Ala_racemase_N"/>
    <property type="match status" value="1"/>
</dbReference>
<keyword evidence="2 4" id="KW-0663">Pyridoxal phosphate</keyword>
<evidence type="ECO:0000313" key="8">
    <source>
        <dbReference type="EMBL" id="HIS46117.1"/>
    </source>
</evidence>
<dbReference type="Gene3D" id="3.20.20.10">
    <property type="entry name" value="Alanine racemase"/>
    <property type="match status" value="1"/>
</dbReference>